<keyword evidence="3" id="KW-1185">Reference proteome</keyword>
<dbReference type="OrthoDB" id="9788974at2"/>
<name>A0A2S9JW13_9SPHI</name>
<comment type="caution">
    <text evidence="2">The sequence shown here is derived from an EMBL/GenBank/DDBJ whole genome shotgun (WGS) entry which is preliminary data.</text>
</comment>
<evidence type="ECO:0000313" key="3">
    <source>
        <dbReference type="Proteomes" id="UP000238642"/>
    </source>
</evidence>
<dbReference type="AlphaFoldDB" id="A0A2S9JW13"/>
<feature type="transmembrane region" description="Helical" evidence="1">
    <location>
        <begin position="115"/>
        <end position="135"/>
    </location>
</feature>
<dbReference type="PANTHER" id="PTHR36974">
    <property type="entry name" value="MEMBRANE PROTEIN-RELATED"/>
    <property type="match status" value="1"/>
</dbReference>
<dbReference type="EMBL" id="PVBS01000001">
    <property type="protein sequence ID" value="PRD57468.1"/>
    <property type="molecule type" value="Genomic_DNA"/>
</dbReference>
<evidence type="ECO:0000313" key="2">
    <source>
        <dbReference type="EMBL" id="PRD57468.1"/>
    </source>
</evidence>
<dbReference type="PANTHER" id="PTHR36974:SF1">
    <property type="entry name" value="DOXX FAMILY MEMBRANE PROTEIN"/>
    <property type="match status" value="1"/>
</dbReference>
<gene>
    <name evidence="2" type="ORF">C5749_06375</name>
</gene>
<feature type="transmembrane region" description="Helical" evidence="1">
    <location>
        <begin position="50"/>
        <end position="69"/>
    </location>
</feature>
<feature type="transmembrane region" description="Helical" evidence="1">
    <location>
        <begin position="76"/>
        <end position="95"/>
    </location>
</feature>
<reference evidence="2 3" key="1">
    <citation type="submission" date="2018-02" db="EMBL/GenBank/DDBJ databases">
        <title>The draft genome of Sphingobacterium gobiense H7.</title>
        <authorList>
            <person name="Li L."/>
            <person name="Liu L."/>
            <person name="Zhang X."/>
            <person name="Wang T."/>
            <person name="Liang L."/>
        </authorList>
    </citation>
    <scope>NUCLEOTIDE SEQUENCE [LARGE SCALE GENOMIC DNA]</scope>
    <source>
        <strain evidence="2 3">ACCC 05757</strain>
    </source>
</reference>
<dbReference type="Proteomes" id="UP000238642">
    <property type="component" value="Unassembled WGS sequence"/>
</dbReference>
<evidence type="ECO:0000256" key="1">
    <source>
        <dbReference type="SAM" id="Phobius"/>
    </source>
</evidence>
<feature type="transmembrane region" description="Helical" evidence="1">
    <location>
        <begin position="12"/>
        <end position="30"/>
    </location>
</feature>
<keyword evidence="1" id="KW-0472">Membrane</keyword>
<keyword evidence="1" id="KW-1133">Transmembrane helix</keyword>
<accession>A0A2S9JW13</accession>
<organism evidence="2 3">
    <name type="scientific">Sphingobacterium gobiense</name>
    <dbReference type="NCBI Taxonomy" id="1382456"/>
    <lineage>
        <taxon>Bacteria</taxon>
        <taxon>Pseudomonadati</taxon>
        <taxon>Bacteroidota</taxon>
        <taxon>Sphingobacteriia</taxon>
        <taxon>Sphingobacteriales</taxon>
        <taxon>Sphingobacteriaceae</taxon>
        <taxon>Sphingobacterium</taxon>
    </lineage>
</organism>
<proteinExistence type="predicted"/>
<protein>
    <recommendedName>
        <fullName evidence="4">DoxX family membrane protein</fullName>
    </recommendedName>
</protein>
<keyword evidence="1" id="KW-0812">Transmembrane</keyword>
<sequence>MKTSTLQNICRIFLGGFMLFAGISHLTFLREEFLAQVPRWLPDNPAFMDFVVISSGIVEIALGLAMIFLSRYKVPLGAILAIFYVLVFPGNVSQYTNQIDAFGLDTDQKRLMRLFFQPVLILWALWSTGAIKAYVQKRFNKINALL</sequence>
<evidence type="ECO:0008006" key="4">
    <source>
        <dbReference type="Google" id="ProtNLM"/>
    </source>
</evidence>